<keyword evidence="1" id="KW-0344">Guanine-nucleotide releasing factor</keyword>
<dbReference type="Pfam" id="PF19056">
    <property type="entry name" value="WD40_2"/>
    <property type="match status" value="1"/>
</dbReference>
<feature type="coiled-coil region" evidence="2">
    <location>
        <begin position="583"/>
        <end position="617"/>
    </location>
</feature>
<evidence type="ECO:0000259" key="4">
    <source>
        <dbReference type="PROSITE" id="PS50010"/>
    </source>
</evidence>
<sequence length="1244" mass="140377">MTGRSQLVENDADDSDSDSGDGPTLWRQSTPRQRSATVSPASRQRFRHRTNRRRSDAHLSVNKFHGERKCHPDRRPSAEKSHGSRFDRQSSLRKTSSEPSVEKVQQLTIDAIRKLAESYQRLQENNNGRKCIAAAATDMGLVEVWATPRQSLVPEPDSDEELINTDIEELREAAESIQSLQRVLKIEAHQSNVVNAQGSEDSGIATKASFEDDRSSLFSSESESTTLKGITTNLGGFPRGVMQFLPSIKNDSTQFQPPLDTYTWSKNRERHTSGEYTSLLRRKTSVPEGYMNYCKRAGTGSEKSSPRARPTMRIIRPSETDIDSDIFGSSDTLKTKGVDSIAGISRFSKLLNSLRTTRTDTQLQSNLLMPPETSVDQHTLQQSLHQADQLLWKKRSRGSLRRHQEIRSMAVRELFDTEKSFVEGLEYLVQKYMRPLKQPLECTLIDSALVDKIFYKIPEILAHHQFLLAALSARIEGLQNDSSIGDVLMSHFNKQSMVETYIAFVDNFKFAKQSIWEARQKPAFEKYYMRCCREHKNKLDLDSLLILPIQRVPRYELIIKQIIKHTPVEHRDYEKLLCGQQNIHELALTINRQREEKEQMEQRLREIEAIVDGLDDLVSSGRTFHRYDLVTVQDSMGMQRQRCIFMMSDQLIVTSVRRKPTPNGKSAKSQTFVQSPDFLDNNRFKLLIKISFDDVEITKDTITLVQDIGQQLTNAQEDVNIISKMNDLAKLLKQENCTLTKLLEDMHYDRLEKLRSTQDQMNSNPDLTSVQLQVTTFDGVETLTIQFPNASKRSSWENAFTETKNSLKNMLQNEQALPQLKSIITHRTRAGLSFAAATPTFGKTIEGTPNVWVCAADKFSGQVAVVNVANEPTIESCTGMGNAAVTAVCAVPAPKRRKRATESRLESKPGQEKINMDLDSSSSDSDSSESESTSSSQSTIWIGNEDGEIYIFNCLDNIRLKAREKMVRLSLPIVDIVYVEENVFVSMSSKTHNQLLCFHRARDLSWDLERSKVIRMDLKAKINTMIAVTSRLCFGAENVVYLMNPINAQIEKCATFGKQSEHISVMAAQGSLIFMGLQKSANIKLLNAFTLECLMEFGITSVVHKTLSSREEIIRRHKMGCLRITALLCCRNQLWIGTSAGIILNTPICSSKTTWSPTFHVCPIGHAGACRFLTSVNVSSVCSLPSLKKRRMSLNAPSLQQFDQVYVISGGNGVDHMIPQPTIEGAEEEVGVDDAVNHLIFWQI</sequence>
<accession>A0A914C5I1</accession>
<feature type="region of interest" description="Disordered" evidence="3">
    <location>
        <begin position="896"/>
        <end position="938"/>
    </location>
</feature>
<dbReference type="InterPro" id="IPR001331">
    <property type="entry name" value="GDS_CDC24_CS"/>
</dbReference>
<dbReference type="CDD" id="cd00160">
    <property type="entry name" value="RhoGEF"/>
    <property type="match status" value="1"/>
</dbReference>
<dbReference type="InterPro" id="IPR000219">
    <property type="entry name" value="DH_dom"/>
</dbReference>
<feature type="compositionally biased region" description="Polar residues" evidence="3">
    <location>
        <begin position="26"/>
        <end position="42"/>
    </location>
</feature>
<organism evidence="5 6">
    <name type="scientific">Acrobeloides nanus</name>
    <dbReference type="NCBI Taxonomy" id="290746"/>
    <lineage>
        <taxon>Eukaryota</taxon>
        <taxon>Metazoa</taxon>
        <taxon>Ecdysozoa</taxon>
        <taxon>Nematoda</taxon>
        <taxon>Chromadorea</taxon>
        <taxon>Rhabditida</taxon>
        <taxon>Tylenchina</taxon>
        <taxon>Cephalobomorpha</taxon>
        <taxon>Cephaloboidea</taxon>
        <taxon>Cephalobidae</taxon>
        <taxon>Acrobeloides</taxon>
    </lineage>
</organism>
<dbReference type="Gene3D" id="1.20.900.10">
    <property type="entry name" value="Dbl homology (DH) domain"/>
    <property type="match status" value="1"/>
</dbReference>
<dbReference type="PROSITE" id="PS00741">
    <property type="entry name" value="DH_1"/>
    <property type="match status" value="1"/>
</dbReference>
<name>A0A914C5I1_9BILA</name>
<dbReference type="Gene3D" id="2.30.29.30">
    <property type="entry name" value="Pleckstrin-homology domain (PH domain)/Phosphotyrosine-binding domain (PTB)"/>
    <property type="match status" value="1"/>
</dbReference>
<feature type="compositionally biased region" description="Polar residues" evidence="3">
    <location>
        <begin position="92"/>
        <end position="102"/>
    </location>
</feature>
<protein>
    <submittedName>
        <fullName evidence="6">DH domain-containing protein</fullName>
    </submittedName>
</protein>
<dbReference type="PANTHER" id="PTHR12877:SF15">
    <property type="entry name" value="RHO GUANINE NUCLEOTIDE EXCHANGE FACTOR 17"/>
    <property type="match status" value="1"/>
</dbReference>
<evidence type="ECO:0000256" key="2">
    <source>
        <dbReference type="SAM" id="Coils"/>
    </source>
</evidence>
<dbReference type="WBParaSite" id="ACRNAN_Path_34.g130.t1">
    <property type="protein sequence ID" value="ACRNAN_Path_34.g130.t1"/>
    <property type="gene ID" value="ACRNAN_Path_34.g130"/>
</dbReference>
<feature type="compositionally biased region" description="Low complexity" evidence="3">
    <location>
        <begin position="920"/>
        <end position="938"/>
    </location>
</feature>
<keyword evidence="5" id="KW-1185">Reference proteome</keyword>
<dbReference type="GO" id="GO:0005085">
    <property type="term" value="F:guanyl-nucleotide exchange factor activity"/>
    <property type="evidence" value="ECO:0007669"/>
    <property type="project" value="UniProtKB-KW"/>
</dbReference>
<keyword evidence="2" id="KW-0175">Coiled coil</keyword>
<dbReference type="SUPFAM" id="SSF48065">
    <property type="entry name" value="DBL homology domain (DH-domain)"/>
    <property type="match status" value="1"/>
</dbReference>
<dbReference type="AlphaFoldDB" id="A0A914C5I1"/>
<feature type="domain" description="DH" evidence="4">
    <location>
        <begin position="406"/>
        <end position="593"/>
    </location>
</feature>
<dbReference type="GO" id="GO:0005737">
    <property type="term" value="C:cytoplasm"/>
    <property type="evidence" value="ECO:0007669"/>
    <property type="project" value="UniProtKB-ARBA"/>
</dbReference>
<feature type="compositionally biased region" description="Basic and acidic residues" evidence="3">
    <location>
        <begin position="64"/>
        <end position="90"/>
    </location>
</feature>
<dbReference type="Proteomes" id="UP000887540">
    <property type="component" value="Unplaced"/>
</dbReference>
<feature type="region of interest" description="Disordered" evidence="3">
    <location>
        <begin position="1"/>
        <end position="102"/>
    </location>
</feature>
<reference evidence="6" key="1">
    <citation type="submission" date="2022-11" db="UniProtKB">
        <authorList>
            <consortium name="WormBaseParasite"/>
        </authorList>
    </citation>
    <scope>IDENTIFICATION</scope>
</reference>
<dbReference type="PANTHER" id="PTHR12877">
    <property type="entry name" value="RHO GUANINE NUCLEOTIDE EXCHANGE FACTOR"/>
    <property type="match status" value="1"/>
</dbReference>
<dbReference type="InterPro" id="IPR035899">
    <property type="entry name" value="DBL_dom_sf"/>
</dbReference>
<evidence type="ECO:0000256" key="3">
    <source>
        <dbReference type="SAM" id="MobiDB-lite"/>
    </source>
</evidence>
<evidence type="ECO:0000313" key="5">
    <source>
        <dbReference type="Proteomes" id="UP000887540"/>
    </source>
</evidence>
<dbReference type="InterPro" id="IPR039919">
    <property type="entry name" value="ARHGEF10/ARHGEF17"/>
</dbReference>
<feature type="compositionally biased region" description="Basic and acidic residues" evidence="3">
    <location>
        <begin position="900"/>
        <end position="916"/>
    </location>
</feature>
<proteinExistence type="predicted"/>
<dbReference type="FunFam" id="1.20.900.10:FF:000003">
    <property type="entry name" value="Rho guanine nucleotide exchange factor 10 like"/>
    <property type="match status" value="1"/>
</dbReference>
<evidence type="ECO:0000313" key="6">
    <source>
        <dbReference type="WBParaSite" id="ACRNAN_Path_34.g130.t1"/>
    </source>
</evidence>
<evidence type="ECO:0000256" key="1">
    <source>
        <dbReference type="ARBA" id="ARBA00022658"/>
    </source>
</evidence>
<dbReference type="GO" id="GO:0030036">
    <property type="term" value="P:actin cytoskeleton organization"/>
    <property type="evidence" value="ECO:0007669"/>
    <property type="project" value="TreeGrafter"/>
</dbReference>
<dbReference type="InterPro" id="IPR011993">
    <property type="entry name" value="PH-like_dom_sf"/>
</dbReference>
<dbReference type="GO" id="GO:0051496">
    <property type="term" value="P:positive regulation of stress fiber assembly"/>
    <property type="evidence" value="ECO:0007669"/>
    <property type="project" value="UniProtKB-ARBA"/>
</dbReference>
<dbReference type="Pfam" id="PF00621">
    <property type="entry name" value="RhoGEF"/>
    <property type="match status" value="1"/>
</dbReference>
<dbReference type="GO" id="GO:0035556">
    <property type="term" value="P:intracellular signal transduction"/>
    <property type="evidence" value="ECO:0007669"/>
    <property type="project" value="InterPro"/>
</dbReference>
<dbReference type="SMART" id="SM00325">
    <property type="entry name" value="RhoGEF"/>
    <property type="match status" value="1"/>
</dbReference>
<feature type="compositionally biased region" description="Acidic residues" evidence="3">
    <location>
        <begin position="10"/>
        <end position="19"/>
    </location>
</feature>
<dbReference type="PROSITE" id="PS50010">
    <property type="entry name" value="DH_2"/>
    <property type="match status" value="1"/>
</dbReference>